<dbReference type="SUPFAM" id="SSF53335">
    <property type="entry name" value="S-adenosyl-L-methionine-dependent methyltransferases"/>
    <property type="match status" value="1"/>
</dbReference>
<dbReference type="GO" id="GO:0008757">
    <property type="term" value="F:S-adenosylmethionine-dependent methyltransferase activity"/>
    <property type="evidence" value="ECO:0007669"/>
    <property type="project" value="InterPro"/>
</dbReference>
<accession>A0A3M8SYN2</accession>
<dbReference type="CDD" id="cd02440">
    <property type="entry name" value="AdoMet_MTases"/>
    <property type="match status" value="1"/>
</dbReference>
<feature type="domain" description="Methyltransferase type 11" evidence="2">
    <location>
        <begin position="64"/>
        <end position="163"/>
    </location>
</feature>
<feature type="compositionally biased region" description="Polar residues" evidence="1">
    <location>
        <begin position="11"/>
        <end position="20"/>
    </location>
</feature>
<keyword evidence="3" id="KW-0808">Transferase</keyword>
<dbReference type="OrthoDB" id="9777830at2"/>
<gene>
    <name evidence="3" type="ORF">EER27_00550</name>
</gene>
<name>A0A3M8SYN2_9GAMM</name>
<feature type="region of interest" description="Disordered" evidence="1">
    <location>
        <begin position="1"/>
        <end position="20"/>
    </location>
</feature>
<evidence type="ECO:0000313" key="4">
    <source>
        <dbReference type="Proteomes" id="UP000267049"/>
    </source>
</evidence>
<keyword evidence="4" id="KW-1185">Reference proteome</keyword>
<dbReference type="Gene3D" id="3.40.50.150">
    <property type="entry name" value="Vaccinia Virus protein VP39"/>
    <property type="match status" value="1"/>
</dbReference>
<proteinExistence type="predicted"/>
<dbReference type="GO" id="GO:0032259">
    <property type="term" value="P:methylation"/>
    <property type="evidence" value="ECO:0007669"/>
    <property type="project" value="UniProtKB-KW"/>
</dbReference>
<organism evidence="3 4">
    <name type="scientific">Montanilutibacter psychrotolerans</name>
    <dbReference type="NCBI Taxonomy" id="1327343"/>
    <lineage>
        <taxon>Bacteria</taxon>
        <taxon>Pseudomonadati</taxon>
        <taxon>Pseudomonadota</taxon>
        <taxon>Gammaproteobacteria</taxon>
        <taxon>Lysobacterales</taxon>
        <taxon>Lysobacteraceae</taxon>
        <taxon>Montanilutibacter</taxon>
    </lineage>
</organism>
<dbReference type="PANTHER" id="PTHR43591">
    <property type="entry name" value="METHYLTRANSFERASE"/>
    <property type="match status" value="1"/>
</dbReference>
<dbReference type="AlphaFoldDB" id="A0A3M8SYN2"/>
<evidence type="ECO:0000313" key="3">
    <source>
        <dbReference type="EMBL" id="RNF86518.1"/>
    </source>
</evidence>
<dbReference type="InterPro" id="IPR013216">
    <property type="entry name" value="Methyltransf_11"/>
</dbReference>
<dbReference type="Proteomes" id="UP000267049">
    <property type="component" value="Unassembled WGS sequence"/>
</dbReference>
<comment type="caution">
    <text evidence="3">The sequence shown here is derived from an EMBL/GenBank/DDBJ whole genome shotgun (WGS) entry which is preliminary data.</text>
</comment>
<evidence type="ECO:0000259" key="2">
    <source>
        <dbReference type="Pfam" id="PF08241"/>
    </source>
</evidence>
<sequence length="293" mass="32459">MASIDHITAGDDSSSGDATNRSTTDFPYLHGFSSTEQARLVKQAHIAESTIFRNIDFAGARRLLEVGSGVGAQTEILLRRFPDLHATCVDLSNAQLSAAHDNLGRMPWLEGRYSLQQADATDLPFEPRSFDAAFLCWVLEHVPSPARVLSEIRRVLSPGATVYVTEVMNASFLLDPYSPNVWRYWMAFNDFQIDSGGDPFVGAKLGNLLLAGGFRDVATEVKTFHFDNREPGRRKTMIAFWEELMLSAADQLLAAGKVDAATVEGVRKEMHQVQSDPDAVFFYSFVQARATVY</sequence>
<dbReference type="Pfam" id="PF08241">
    <property type="entry name" value="Methyltransf_11"/>
    <property type="match status" value="1"/>
</dbReference>
<evidence type="ECO:0000256" key="1">
    <source>
        <dbReference type="SAM" id="MobiDB-lite"/>
    </source>
</evidence>
<keyword evidence="3" id="KW-0489">Methyltransferase</keyword>
<dbReference type="EMBL" id="RIBS01000001">
    <property type="protein sequence ID" value="RNF86518.1"/>
    <property type="molecule type" value="Genomic_DNA"/>
</dbReference>
<dbReference type="InterPro" id="IPR029063">
    <property type="entry name" value="SAM-dependent_MTases_sf"/>
</dbReference>
<dbReference type="RefSeq" id="WP_123086633.1">
    <property type="nucleotide sequence ID" value="NZ_RIBS01000001.1"/>
</dbReference>
<reference evidence="3 4" key="1">
    <citation type="submission" date="2018-11" db="EMBL/GenBank/DDBJ databases">
        <title>Lysobacter cryohumiis sp. nov., isolated from soil in the Tianshan Mountains, Xinjiang, China.</title>
        <authorList>
            <person name="Luo Y."/>
            <person name="Sheng H."/>
        </authorList>
    </citation>
    <scope>NUCLEOTIDE SEQUENCE [LARGE SCALE GENOMIC DNA]</scope>
    <source>
        <strain evidence="3 4">ZS60</strain>
    </source>
</reference>
<protein>
    <submittedName>
        <fullName evidence="3">SAM-dependent methyltransferase</fullName>
    </submittedName>
</protein>